<dbReference type="EMBL" id="MU004330">
    <property type="protein sequence ID" value="KAF2657001.1"/>
    <property type="molecule type" value="Genomic_DNA"/>
</dbReference>
<evidence type="ECO:0000256" key="1">
    <source>
        <dbReference type="SAM" id="MobiDB-lite"/>
    </source>
</evidence>
<feature type="compositionally biased region" description="Acidic residues" evidence="1">
    <location>
        <begin position="69"/>
        <end position="84"/>
    </location>
</feature>
<keyword evidence="3" id="KW-1185">Reference proteome</keyword>
<dbReference type="Proteomes" id="UP000799324">
    <property type="component" value="Unassembled WGS sequence"/>
</dbReference>
<reference evidence="2" key="1">
    <citation type="journal article" date="2020" name="Stud. Mycol.">
        <title>101 Dothideomycetes genomes: a test case for predicting lifestyles and emergence of pathogens.</title>
        <authorList>
            <person name="Haridas S."/>
            <person name="Albert R."/>
            <person name="Binder M."/>
            <person name="Bloem J."/>
            <person name="Labutti K."/>
            <person name="Salamov A."/>
            <person name="Andreopoulos B."/>
            <person name="Baker S."/>
            <person name="Barry K."/>
            <person name="Bills G."/>
            <person name="Bluhm B."/>
            <person name="Cannon C."/>
            <person name="Castanera R."/>
            <person name="Culley D."/>
            <person name="Daum C."/>
            <person name="Ezra D."/>
            <person name="Gonzalez J."/>
            <person name="Henrissat B."/>
            <person name="Kuo A."/>
            <person name="Liang C."/>
            <person name="Lipzen A."/>
            <person name="Lutzoni F."/>
            <person name="Magnuson J."/>
            <person name="Mondo S."/>
            <person name="Nolan M."/>
            <person name="Ohm R."/>
            <person name="Pangilinan J."/>
            <person name="Park H.-J."/>
            <person name="Ramirez L."/>
            <person name="Alfaro M."/>
            <person name="Sun H."/>
            <person name="Tritt A."/>
            <person name="Yoshinaga Y."/>
            <person name="Zwiers L.-H."/>
            <person name="Turgeon B."/>
            <person name="Goodwin S."/>
            <person name="Spatafora J."/>
            <person name="Crous P."/>
            <person name="Grigoriev I."/>
        </authorList>
    </citation>
    <scope>NUCLEOTIDE SEQUENCE</scope>
    <source>
        <strain evidence="2">CBS 122681</strain>
    </source>
</reference>
<protein>
    <submittedName>
        <fullName evidence="2">Uncharacterized protein</fullName>
    </submittedName>
</protein>
<dbReference type="AlphaFoldDB" id="A0A6A6TCI3"/>
<accession>A0A6A6TCI3</accession>
<proteinExistence type="predicted"/>
<organism evidence="2 3">
    <name type="scientific">Lophiostoma macrostomum CBS 122681</name>
    <dbReference type="NCBI Taxonomy" id="1314788"/>
    <lineage>
        <taxon>Eukaryota</taxon>
        <taxon>Fungi</taxon>
        <taxon>Dikarya</taxon>
        <taxon>Ascomycota</taxon>
        <taxon>Pezizomycotina</taxon>
        <taxon>Dothideomycetes</taxon>
        <taxon>Pleosporomycetidae</taxon>
        <taxon>Pleosporales</taxon>
        <taxon>Lophiostomataceae</taxon>
        <taxon>Lophiostoma</taxon>
    </lineage>
</organism>
<evidence type="ECO:0000313" key="2">
    <source>
        <dbReference type="EMBL" id="KAF2657001.1"/>
    </source>
</evidence>
<evidence type="ECO:0000313" key="3">
    <source>
        <dbReference type="Proteomes" id="UP000799324"/>
    </source>
</evidence>
<sequence length="328" mass="37735">METYTRDNIAEVNSSEIITYSEGSQMAYLEKAYKNGDCFCLGIPFPSDTDEESMLIKVLLDYVAITRNEDEEEDSTDGEDVDEKDGDKDVILAADSKKGDNDNDHKNEENDKHIASKLAVEQKLIAKLDTSNTLSNFQDYQAGYEALYPHAGFLAAFWHDRDIISASRIQKLRDLHITQEQLAEVVMKIYCSKDEGRLLNIPECLFPMTNTKNSIVKLEQFIIGKISGGESGLGLLWDETLVEELGRFQEGYNKLIYPHNRDPKTVLYHLEWMTYEWHRHHYTKFRGQARLANPICPRIKAYEKADIQKLAERLHELRTVEKNSTKKT</sequence>
<name>A0A6A6TCI3_9PLEO</name>
<feature type="region of interest" description="Disordered" evidence="1">
    <location>
        <begin position="69"/>
        <end position="88"/>
    </location>
</feature>
<gene>
    <name evidence="2" type="ORF">K491DRAFT_714899</name>
</gene>